<accession>A4VCQ0</accession>
<dbReference type="OrthoDB" id="308342at2759"/>
<dbReference type="EMBL" id="GG662245">
    <property type="protein sequence ID" value="EDK31303.1"/>
    <property type="molecule type" value="Genomic_DNA"/>
</dbReference>
<dbReference type="PANTHER" id="PTHR22876:SF5">
    <property type="entry name" value="CHROMOSOME 9 OPEN READING FRAME 85"/>
    <property type="match status" value="1"/>
</dbReference>
<dbReference type="AlphaFoldDB" id="A4VCQ0"/>
<feature type="region of interest" description="Disordered" evidence="1">
    <location>
        <begin position="178"/>
        <end position="239"/>
    </location>
</feature>
<protein>
    <submittedName>
        <fullName evidence="2">Uncharacterized protein</fullName>
    </submittedName>
</protein>
<dbReference type="KEGG" id="tet:TTHERM_00646841"/>
<feature type="compositionally biased region" description="Acidic residues" evidence="1">
    <location>
        <begin position="225"/>
        <end position="239"/>
    </location>
</feature>
<dbReference type="RefSeq" id="XP_001471060.1">
    <property type="nucleotide sequence ID" value="XM_001471010.2"/>
</dbReference>
<dbReference type="HOGENOM" id="CLU_1163143_0_0_1"/>
<evidence type="ECO:0000313" key="2">
    <source>
        <dbReference type="EMBL" id="EDK31303.1"/>
    </source>
</evidence>
<dbReference type="InterPro" id="IPR019351">
    <property type="entry name" value="DUF2039"/>
</dbReference>
<dbReference type="GeneID" id="7839687"/>
<dbReference type="eggNOG" id="KOG3241">
    <property type="taxonomic scope" value="Eukaryota"/>
</dbReference>
<evidence type="ECO:0000313" key="3">
    <source>
        <dbReference type="Proteomes" id="UP000009168"/>
    </source>
</evidence>
<dbReference type="Proteomes" id="UP000009168">
    <property type="component" value="Unassembled WGS sequence"/>
</dbReference>
<dbReference type="Pfam" id="PF10217">
    <property type="entry name" value="DUF2039"/>
    <property type="match status" value="1"/>
</dbReference>
<gene>
    <name evidence="2" type="ORF">TTHERM_00646841</name>
</gene>
<evidence type="ECO:0000256" key="1">
    <source>
        <dbReference type="SAM" id="MobiDB-lite"/>
    </source>
</evidence>
<sequence length="239" mass="28413">MSLRKGDNKKSGQKYQNRTAFKITFDTKAIEIHQRVPLDHLCQRCIDQIKWKMQYNKYKKSNTEARCVKCQQKNIFKSYRHACDKCANAHKICAKCLTPNEQLSTNPQEEQRKEERIQKEMEDYLSKLRERTRRTLLRKIQKNLVQWDDEKKNFFEIESGQQLDNLKFKNTDDVEEIDEDDEFDDFNDDDFENNDNKASSENQQKDKIEGEIPTQEAKKNQANIDSDDDDDDSDSDCDF</sequence>
<name>A4VCQ0_TETTS</name>
<dbReference type="OMA" id="HKNRHVF"/>
<keyword evidence="3" id="KW-1185">Reference proteome</keyword>
<feature type="compositionally biased region" description="Acidic residues" evidence="1">
    <location>
        <begin position="178"/>
        <end position="193"/>
    </location>
</feature>
<proteinExistence type="predicted"/>
<dbReference type="PANTHER" id="PTHR22876">
    <property type="entry name" value="ZGC:101016"/>
    <property type="match status" value="1"/>
</dbReference>
<organism evidence="2 3">
    <name type="scientific">Tetrahymena thermophila (strain SB210)</name>
    <dbReference type="NCBI Taxonomy" id="312017"/>
    <lineage>
        <taxon>Eukaryota</taxon>
        <taxon>Sar</taxon>
        <taxon>Alveolata</taxon>
        <taxon>Ciliophora</taxon>
        <taxon>Intramacronucleata</taxon>
        <taxon>Oligohymenophorea</taxon>
        <taxon>Hymenostomatida</taxon>
        <taxon>Tetrahymenina</taxon>
        <taxon>Tetrahymenidae</taxon>
        <taxon>Tetrahymena</taxon>
    </lineage>
</organism>
<reference evidence="3" key="1">
    <citation type="journal article" date="2006" name="PLoS Biol.">
        <title>Macronuclear genome sequence of the ciliate Tetrahymena thermophila, a model eukaryote.</title>
        <authorList>
            <person name="Eisen J.A."/>
            <person name="Coyne R.S."/>
            <person name="Wu M."/>
            <person name="Wu D."/>
            <person name="Thiagarajan M."/>
            <person name="Wortman J.R."/>
            <person name="Badger J.H."/>
            <person name="Ren Q."/>
            <person name="Amedeo P."/>
            <person name="Jones K.M."/>
            <person name="Tallon L.J."/>
            <person name="Delcher A.L."/>
            <person name="Salzberg S.L."/>
            <person name="Silva J.C."/>
            <person name="Haas B.J."/>
            <person name="Majoros W.H."/>
            <person name="Farzad M."/>
            <person name="Carlton J.M."/>
            <person name="Smith R.K. Jr."/>
            <person name="Garg J."/>
            <person name="Pearlman R.E."/>
            <person name="Karrer K.M."/>
            <person name="Sun L."/>
            <person name="Manning G."/>
            <person name="Elde N.C."/>
            <person name="Turkewitz A.P."/>
            <person name="Asai D.J."/>
            <person name="Wilkes D.E."/>
            <person name="Wang Y."/>
            <person name="Cai H."/>
            <person name="Collins K."/>
            <person name="Stewart B.A."/>
            <person name="Lee S.R."/>
            <person name="Wilamowska K."/>
            <person name="Weinberg Z."/>
            <person name="Ruzzo W.L."/>
            <person name="Wloga D."/>
            <person name="Gaertig J."/>
            <person name="Frankel J."/>
            <person name="Tsao C.-C."/>
            <person name="Gorovsky M.A."/>
            <person name="Keeling P.J."/>
            <person name="Waller R.F."/>
            <person name="Patron N.J."/>
            <person name="Cherry J.M."/>
            <person name="Stover N.A."/>
            <person name="Krieger C.J."/>
            <person name="del Toro C."/>
            <person name="Ryder H.F."/>
            <person name="Williamson S.C."/>
            <person name="Barbeau R.A."/>
            <person name="Hamilton E.P."/>
            <person name="Orias E."/>
        </authorList>
    </citation>
    <scope>NUCLEOTIDE SEQUENCE [LARGE SCALE GENOMIC DNA]</scope>
    <source>
        <strain evidence="3">SB210</strain>
    </source>
</reference>
<dbReference type="InParanoid" id="A4VCQ0"/>